<comment type="caution">
    <text evidence="2">The sequence shown here is derived from an EMBL/GenBank/DDBJ whole genome shotgun (WGS) entry which is preliminary data.</text>
</comment>
<accession>A0A543EKC5</accession>
<dbReference type="PROSITE" id="PS51257">
    <property type="entry name" value="PROKAR_LIPOPROTEIN"/>
    <property type="match status" value="1"/>
</dbReference>
<proteinExistence type="predicted"/>
<sequence>MRKITLYIAMACLLTASCSDTMEQYNTEASHSQLMNRNLTSEDETKYAEEGEPTVLGEQLPVPYTIESMMAAYKSLLAEPKAEGNRSLTAVNIRSTHKYIKFNPTTEDELEALQQSGLILYDYPLDREVLVVGKFYHDPDVPADQPTPQYATVKNETPLPAGVSYEILQEVYLPEEDIELLGTGNMNYKFVYSLVHRAENLSGFTPWEPSDYKPWDNIGEPGQWYPNPNPNPGGGGGGAPIYGTIRIFDTRLNTLIPFEGAKVTAKRSLRTREGITNANGQYGLSGTPFPNNRNVDFKLHMDRKHFVIKDNMVRPSNVVRNNIKSNHWSHDIMPGYENMQGHMFRAAYRYFYKDIGGLQRPVRPSGNRSHIIAKNTAKDWQGINYVAFPYLKIARFQPGSTTEYNSDDYFSTTVHELAHTSHVIKMNTGLVQYSQVNSMLQESWPCAVEWFVTGIEYRERGILNYGTPNYNPANPPVFPNRFGYQFWSLNTNSDYTSLFINLVDNFNELGQSFSPQPMGTVNDQVTGYTLANIENNFLKYCYGLSSLSVQLKANRPAGVSNAQIDVLLSSY</sequence>
<gene>
    <name evidence="2" type="ORF">FB551_1743</name>
</gene>
<reference evidence="2 3" key="1">
    <citation type="submission" date="2019-06" db="EMBL/GenBank/DDBJ databases">
        <title>Sorghum-associated microbial communities from plants grown in Nebraska, USA.</title>
        <authorList>
            <person name="Schachtman D."/>
        </authorList>
    </citation>
    <scope>NUCLEOTIDE SEQUENCE [LARGE SCALE GENOMIC DNA]</scope>
    <source>
        <strain evidence="2 3">110</strain>
    </source>
</reference>
<feature type="chain" id="PRO_5022059311" evidence="1">
    <location>
        <begin position="22"/>
        <end position="571"/>
    </location>
</feature>
<dbReference type="RefSeq" id="WP_142016731.1">
    <property type="nucleotide sequence ID" value="NZ_VFPD01000001.1"/>
</dbReference>
<dbReference type="EMBL" id="VFPD01000001">
    <property type="protein sequence ID" value="TQM22038.1"/>
    <property type="molecule type" value="Genomic_DNA"/>
</dbReference>
<organism evidence="2 3">
    <name type="scientific">Chryseobacterium aquifrigidense</name>
    <dbReference type="NCBI Taxonomy" id="558021"/>
    <lineage>
        <taxon>Bacteria</taxon>
        <taxon>Pseudomonadati</taxon>
        <taxon>Bacteroidota</taxon>
        <taxon>Flavobacteriia</taxon>
        <taxon>Flavobacteriales</taxon>
        <taxon>Weeksellaceae</taxon>
        <taxon>Chryseobacterium group</taxon>
        <taxon>Chryseobacterium</taxon>
    </lineage>
</organism>
<evidence type="ECO:0000313" key="3">
    <source>
        <dbReference type="Proteomes" id="UP000316437"/>
    </source>
</evidence>
<keyword evidence="3" id="KW-1185">Reference proteome</keyword>
<dbReference type="AlphaFoldDB" id="A0A543EKC5"/>
<feature type="signal peptide" evidence="1">
    <location>
        <begin position="1"/>
        <end position="21"/>
    </location>
</feature>
<name>A0A543EKC5_9FLAO</name>
<evidence type="ECO:0000313" key="2">
    <source>
        <dbReference type="EMBL" id="TQM22038.1"/>
    </source>
</evidence>
<protein>
    <submittedName>
        <fullName evidence="2">Uncharacterized protein</fullName>
    </submittedName>
</protein>
<evidence type="ECO:0000256" key="1">
    <source>
        <dbReference type="SAM" id="SignalP"/>
    </source>
</evidence>
<dbReference type="Proteomes" id="UP000316437">
    <property type="component" value="Unassembled WGS sequence"/>
</dbReference>
<keyword evidence="1" id="KW-0732">Signal</keyword>